<dbReference type="EMBL" id="AGNL01004530">
    <property type="protein sequence ID" value="EJK73401.1"/>
    <property type="molecule type" value="Genomic_DNA"/>
</dbReference>
<evidence type="ECO:0000313" key="1">
    <source>
        <dbReference type="EMBL" id="EJK73401.1"/>
    </source>
</evidence>
<protein>
    <recommendedName>
        <fullName evidence="3">Sel1 repeat family protein</fullName>
    </recommendedName>
</protein>
<name>K0TI09_THAOC</name>
<dbReference type="InterPro" id="IPR011990">
    <property type="entry name" value="TPR-like_helical_dom_sf"/>
</dbReference>
<proteinExistence type="predicted"/>
<accession>K0TI09</accession>
<evidence type="ECO:0000313" key="2">
    <source>
        <dbReference type="Proteomes" id="UP000266841"/>
    </source>
</evidence>
<keyword evidence="2" id="KW-1185">Reference proteome</keyword>
<dbReference type="AlphaFoldDB" id="K0TI09"/>
<evidence type="ECO:0008006" key="3">
    <source>
        <dbReference type="Google" id="ProtNLM"/>
    </source>
</evidence>
<feature type="non-terminal residue" evidence="1">
    <location>
        <position position="1"/>
    </location>
</feature>
<reference evidence="1 2" key="1">
    <citation type="journal article" date="2012" name="Genome Biol.">
        <title>Genome and low-iron response of an oceanic diatom adapted to chronic iron limitation.</title>
        <authorList>
            <person name="Lommer M."/>
            <person name="Specht M."/>
            <person name="Roy A.S."/>
            <person name="Kraemer L."/>
            <person name="Andreson R."/>
            <person name="Gutowska M.A."/>
            <person name="Wolf J."/>
            <person name="Bergner S.V."/>
            <person name="Schilhabel M.B."/>
            <person name="Klostermeier U.C."/>
            <person name="Beiko R.G."/>
            <person name="Rosenstiel P."/>
            <person name="Hippler M."/>
            <person name="Laroche J."/>
        </authorList>
    </citation>
    <scope>NUCLEOTIDE SEQUENCE [LARGE SCALE GENOMIC DNA]</scope>
    <source>
        <strain evidence="1 2">CCMP1005</strain>
    </source>
</reference>
<dbReference type="Gene3D" id="1.25.40.10">
    <property type="entry name" value="Tetratricopeptide repeat domain"/>
    <property type="match status" value="1"/>
</dbReference>
<dbReference type="Proteomes" id="UP000266841">
    <property type="component" value="Unassembled WGS sequence"/>
</dbReference>
<sequence length="113" mass="12730">MRHCIGEGVEEDKPRGIRHWQEAAMKGHVPSRHNLGVVEFNEGNYELAVQHWMMSAKMGDEGSLNYIKKMFMDGHATKGQYAEALRGFGNAAEEMKSHQRKEAKKLGFGVGLK</sequence>
<dbReference type="SUPFAM" id="SSF81901">
    <property type="entry name" value="HCP-like"/>
    <property type="match status" value="1"/>
</dbReference>
<gene>
    <name evidence="1" type="ORF">THAOC_04977</name>
</gene>
<comment type="caution">
    <text evidence="1">The sequence shown here is derived from an EMBL/GenBank/DDBJ whole genome shotgun (WGS) entry which is preliminary data.</text>
</comment>
<organism evidence="1 2">
    <name type="scientific">Thalassiosira oceanica</name>
    <name type="common">Marine diatom</name>
    <dbReference type="NCBI Taxonomy" id="159749"/>
    <lineage>
        <taxon>Eukaryota</taxon>
        <taxon>Sar</taxon>
        <taxon>Stramenopiles</taxon>
        <taxon>Ochrophyta</taxon>
        <taxon>Bacillariophyta</taxon>
        <taxon>Coscinodiscophyceae</taxon>
        <taxon>Thalassiosirophycidae</taxon>
        <taxon>Thalassiosirales</taxon>
        <taxon>Thalassiosiraceae</taxon>
        <taxon>Thalassiosira</taxon>
    </lineage>
</organism>